<comment type="similarity">
    <text evidence="2">Belongs to the TMEM19 family.</text>
</comment>
<dbReference type="AlphaFoldDB" id="A0A8K0HY78"/>
<sequence length="87" mass="9761">MDSIQIRFAVSLVTSFLIAARALKRKSVDLSGVLAGIPVMVIHMLAGYRFAALLLVFFFTSSKLTRLGEERKRNIDADFKEGGQRNW</sequence>
<dbReference type="OrthoDB" id="30881at2759"/>
<gene>
    <name evidence="7" type="ORF">COCNU_02G000260</name>
</gene>
<dbReference type="Pfam" id="PF01940">
    <property type="entry name" value="DUF92"/>
    <property type="match status" value="1"/>
</dbReference>
<evidence type="ECO:0000256" key="6">
    <source>
        <dbReference type="SAM" id="Phobius"/>
    </source>
</evidence>
<feature type="transmembrane region" description="Helical" evidence="6">
    <location>
        <begin position="32"/>
        <end position="59"/>
    </location>
</feature>
<dbReference type="EMBL" id="CM017873">
    <property type="protein sequence ID" value="KAG1330058.1"/>
    <property type="molecule type" value="Genomic_DNA"/>
</dbReference>
<evidence type="ECO:0000313" key="7">
    <source>
        <dbReference type="EMBL" id="KAG1330058.1"/>
    </source>
</evidence>
<evidence type="ECO:0000256" key="1">
    <source>
        <dbReference type="ARBA" id="ARBA00004141"/>
    </source>
</evidence>
<proteinExistence type="inferred from homology"/>
<keyword evidence="8" id="KW-1185">Reference proteome</keyword>
<dbReference type="PANTHER" id="PTHR13353:SF8">
    <property type="entry name" value="OS01G0178200 PROTEIN"/>
    <property type="match status" value="1"/>
</dbReference>
<dbReference type="InterPro" id="IPR002794">
    <property type="entry name" value="DUF92_TMEM19"/>
</dbReference>
<keyword evidence="5 6" id="KW-0472">Membrane</keyword>
<evidence type="ECO:0000313" key="8">
    <source>
        <dbReference type="Proteomes" id="UP000797356"/>
    </source>
</evidence>
<evidence type="ECO:0000256" key="3">
    <source>
        <dbReference type="ARBA" id="ARBA00022692"/>
    </source>
</evidence>
<comment type="caution">
    <text evidence="7">The sequence shown here is derived from an EMBL/GenBank/DDBJ whole genome shotgun (WGS) entry which is preliminary data.</text>
</comment>
<dbReference type="PANTHER" id="PTHR13353">
    <property type="entry name" value="TRANSMEMBRANE PROTEIN 19"/>
    <property type="match status" value="1"/>
</dbReference>
<keyword evidence="3 6" id="KW-0812">Transmembrane</keyword>
<comment type="subcellular location">
    <subcellularLocation>
        <location evidence="1">Membrane</location>
        <topology evidence="1">Multi-pass membrane protein</topology>
    </subcellularLocation>
</comment>
<organism evidence="7 8">
    <name type="scientific">Cocos nucifera</name>
    <name type="common">Coconut palm</name>
    <dbReference type="NCBI Taxonomy" id="13894"/>
    <lineage>
        <taxon>Eukaryota</taxon>
        <taxon>Viridiplantae</taxon>
        <taxon>Streptophyta</taxon>
        <taxon>Embryophyta</taxon>
        <taxon>Tracheophyta</taxon>
        <taxon>Spermatophyta</taxon>
        <taxon>Magnoliopsida</taxon>
        <taxon>Liliopsida</taxon>
        <taxon>Arecaceae</taxon>
        <taxon>Arecoideae</taxon>
        <taxon>Cocoseae</taxon>
        <taxon>Attaleinae</taxon>
        <taxon>Cocos</taxon>
    </lineage>
</organism>
<accession>A0A8K0HY78</accession>
<evidence type="ECO:0000256" key="2">
    <source>
        <dbReference type="ARBA" id="ARBA00009012"/>
    </source>
</evidence>
<dbReference type="Proteomes" id="UP000797356">
    <property type="component" value="Chromosome 2"/>
</dbReference>
<keyword evidence="4 6" id="KW-1133">Transmembrane helix</keyword>
<reference evidence="7" key="1">
    <citation type="journal article" date="2017" name="Gigascience">
        <title>The genome draft of coconut (Cocos nucifera).</title>
        <authorList>
            <person name="Xiao Y."/>
            <person name="Xu P."/>
            <person name="Fan H."/>
            <person name="Baudouin L."/>
            <person name="Xia W."/>
            <person name="Bocs S."/>
            <person name="Xu J."/>
            <person name="Li Q."/>
            <person name="Guo A."/>
            <person name="Zhou L."/>
            <person name="Li J."/>
            <person name="Wu Y."/>
            <person name="Ma Z."/>
            <person name="Armero A."/>
            <person name="Issali A.E."/>
            <person name="Liu N."/>
            <person name="Peng M."/>
            <person name="Yang Y."/>
        </authorList>
    </citation>
    <scope>NUCLEOTIDE SEQUENCE</scope>
    <source>
        <tissue evidence="7">Spear leaf of Hainan Tall coconut</tissue>
    </source>
</reference>
<protein>
    <submittedName>
        <fullName evidence="7">Uncharacterized protein</fullName>
    </submittedName>
</protein>
<name>A0A8K0HY78_COCNU</name>
<evidence type="ECO:0000256" key="5">
    <source>
        <dbReference type="ARBA" id="ARBA00023136"/>
    </source>
</evidence>
<evidence type="ECO:0000256" key="4">
    <source>
        <dbReference type="ARBA" id="ARBA00022989"/>
    </source>
</evidence>
<dbReference type="GO" id="GO:0016020">
    <property type="term" value="C:membrane"/>
    <property type="evidence" value="ECO:0007669"/>
    <property type="project" value="UniProtKB-SubCell"/>
</dbReference>
<reference evidence="7" key="2">
    <citation type="submission" date="2019-07" db="EMBL/GenBank/DDBJ databases">
        <authorList>
            <person name="Yang Y."/>
            <person name="Bocs S."/>
            <person name="Baudouin L."/>
        </authorList>
    </citation>
    <scope>NUCLEOTIDE SEQUENCE</scope>
    <source>
        <tissue evidence="7">Spear leaf of Hainan Tall coconut</tissue>
    </source>
</reference>